<gene>
    <name evidence="3" type="primary">gpmB</name>
    <name evidence="3" type="ORF">GCM10011491_00010</name>
</gene>
<evidence type="ECO:0000313" key="3">
    <source>
        <dbReference type="EMBL" id="GGA76865.1"/>
    </source>
</evidence>
<dbReference type="SMART" id="SM00855">
    <property type="entry name" value="PGAM"/>
    <property type="match status" value="1"/>
</dbReference>
<dbReference type="PIRSF" id="PIRSF000709">
    <property type="entry name" value="6PFK_2-Ptase"/>
    <property type="match status" value="1"/>
</dbReference>
<organism evidence="3 4">
    <name type="scientific">Brucella endophytica</name>
    <dbReference type="NCBI Taxonomy" id="1963359"/>
    <lineage>
        <taxon>Bacteria</taxon>
        <taxon>Pseudomonadati</taxon>
        <taxon>Pseudomonadota</taxon>
        <taxon>Alphaproteobacteria</taxon>
        <taxon>Hyphomicrobiales</taxon>
        <taxon>Brucellaceae</taxon>
        <taxon>Brucella/Ochrobactrum group</taxon>
        <taxon>Brucella</taxon>
    </lineage>
</organism>
<evidence type="ECO:0000256" key="2">
    <source>
        <dbReference type="PIRSR" id="PIRSR613078-2"/>
    </source>
</evidence>
<dbReference type="Pfam" id="PF00300">
    <property type="entry name" value="His_Phos_1"/>
    <property type="match status" value="1"/>
</dbReference>
<feature type="binding site" evidence="2">
    <location>
        <begin position="19"/>
        <end position="26"/>
    </location>
    <ligand>
        <name>substrate</name>
    </ligand>
</feature>
<dbReference type="AlphaFoldDB" id="A0A916RZC1"/>
<feature type="binding site" evidence="2">
    <location>
        <position position="73"/>
    </location>
    <ligand>
        <name>substrate</name>
    </ligand>
</feature>
<feature type="active site" description="Proton donor/acceptor" evidence="1">
    <location>
        <position position="100"/>
    </location>
</feature>
<keyword evidence="4" id="KW-1185">Reference proteome</keyword>
<proteinExistence type="predicted"/>
<sequence>MRQKKGRSAVIRDIIYFSRHGETDWNVSQRIQGQIDIDINAHGRAQADRNGDMLKSLIGTGAGFDFVASPLRRTRETMERIRARMGIDPYAFRTDPQLMEVNFGDWQGYMLEDIAAERIDLVEARARDKWNFVPPGGGAESYMMLAGRIGHWLESVKQPTVCVTHGGCIRTLFYLIEKMDGHEAANLSIPQDRLLRLENGKLTWI</sequence>
<dbReference type="SUPFAM" id="SSF53254">
    <property type="entry name" value="Phosphoglycerate mutase-like"/>
    <property type="match status" value="1"/>
</dbReference>
<dbReference type="CDD" id="cd07067">
    <property type="entry name" value="HP_PGM_like"/>
    <property type="match status" value="1"/>
</dbReference>
<dbReference type="GO" id="GO:0016791">
    <property type="term" value="F:phosphatase activity"/>
    <property type="evidence" value="ECO:0007669"/>
    <property type="project" value="TreeGrafter"/>
</dbReference>
<dbReference type="PANTHER" id="PTHR48100">
    <property type="entry name" value="BROAD-SPECIFICITY PHOSPHATASE YOR283W-RELATED"/>
    <property type="match status" value="1"/>
</dbReference>
<evidence type="ECO:0000256" key="1">
    <source>
        <dbReference type="PIRSR" id="PIRSR613078-1"/>
    </source>
</evidence>
<name>A0A916RZC1_9HYPH</name>
<protein>
    <submittedName>
        <fullName evidence="3">Phosphoglycerate mutase</fullName>
    </submittedName>
</protein>
<dbReference type="InterPro" id="IPR050275">
    <property type="entry name" value="PGM_Phosphatase"/>
</dbReference>
<evidence type="ECO:0000313" key="4">
    <source>
        <dbReference type="Proteomes" id="UP000646478"/>
    </source>
</evidence>
<dbReference type="Gene3D" id="3.40.50.1240">
    <property type="entry name" value="Phosphoglycerate mutase-like"/>
    <property type="match status" value="1"/>
</dbReference>
<dbReference type="Proteomes" id="UP000646478">
    <property type="component" value="Unassembled WGS sequence"/>
</dbReference>
<accession>A0A916RZC1</accession>
<feature type="active site" description="Tele-phosphohistidine intermediate" evidence="1">
    <location>
        <position position="20"/>
    </location>
</feature>
<dbReference type="InterPro" id="IPR029033">
    <property type="entry name" value="His_PPase_superfam"/>
</dbReference>
<reference evidence="3" key="1">
    <citation type="journal article" date="2014" name="Int. J. Syst. Evol. Microbiol.">
        <title>Complete genome sequence of Corynebacterium casei LMG S-19264T (=DSM 44701T), isolated from a smear-ripened cheese.</title>
        <authorList>
            <consortium name="US DOE Joint Genome Institute (JGI-PGF)"/>
            <person name="Walter F."/>
            <person name="Albersmeier A."/>
            <person name="Kalinowski J."/>
            <person name="Ruckert C."/>
        </authorList>
    </citation>
    <scope>NUCLEOTIDE SEQUENCE</scope>
    <source>
        <strain evidence="3">CGMCC 1.15082</strain>
    </source>
</reference>
<dbReference type="PANTHER" id="PTHR48100:SF59">
    <property type="entry name" value="ADENOSYLCOBALAMIN_ALPHA-RIBAZOLE PHOSPHATASE"/>
    <property type="match status" value="1"/>
</dbReference>
<dbReference type="GO" id="GO:0005737">
    <property type="term" value="C:cytoplasm"/>
    <property type="evidence" value="ECO:0007669"/>
    <property type="project" value="TreeGrafter"/>
</dbReference>
<dbReference type="InterPro" id="IPR013078">
    <property type="entry name" value="His_Pase_superF_clade-1"/>
</dbReference>
<dbReference type="EMBL" id="BMHH01000001">
    <property type="protein sequence ID" value="GGA76865.1"/>
    <property type="molecule type" value="Genomic_DNA"/>
</dbReference>
<reference evidence="3" key="2">
    <citation type="submission" date="2020-09" db="EMBL/GenBank/DDBJ databases">
        <authorList>
            <person name="Sun Q."/>
            <person name="Zhou Y."/>
        </authorList>
    </citation>
    <scope>NUCLEOTIDE SEQUENCE</scope>
    <source>
        <strain evidence="3">CGMCC 1.15082</strain>
    </source>
</reference>
<comment type="caution">
    <text evidence="3">The sequence shown here is derived from an EMBL/GenBank/DDBJ whole genome shotgun (WGS) entry which is preliminary data.</text>
</comment>